<gene>
    <name evidence="1" type="ORF">M670_04126</name>
</gene>
<dbReference type="PANTHER" id="PTHR35792">
    <property type="entry name" value="GENERAL STRESS PROTEIN"/>
    <property type="match status" value="1"/>
</dbReference>
<dbReference type="OrthoDB" id="2692215at2"/>
<dbReference type="Pfam" id="PF12732">
    <property type="entry name" value="YtxH"/>
    <property type="match status" value="1"/>
</dbReference>
<dbReference type="InterPro" id="IPR052928">
    <property type="entry name" value="Desiccation-related_membrane"/>
</dbReference>
<organism evidence="1 2">
    <name type="scientific">Schinkia azotoformans MEV2011</name>
    <dbReference type="NCBI Taxonomy" id="1348973"/>
    <lineage>
        <taxon>Bacteria</taxon>
        <taxon>Bacillati</taxon>
        <taxon>Bacillota</taxon>
        <taxon>Bacilli</taxon>
        <taxon>Bacillales</taxon>
        <taxon>Bacillaceae</taxon>
        <taxon>Calidifontibacillus/Schinkia group</taxon>
        <taxon>Schinkia</taxon>
    </lineage>
</organism>
<reference evidence="1 2" key="1">
    <citation type="submission" date="2014-04" db="EMBL/GenBank/DDBJ databases">
        <title>Draft genome sequence of Bacillus azotoformans MEV2011, a (co-) denitrifying strain unable to grow in the presence of oxygen.</title>
        <authorList>
            <person name="Nielsen M."/>
            <person name="Schreiber L."/>
            <person name="Finster K."/>
            <person name="Schramm A."/>
        </authorList>
    </citation>
    <scope>NUCLEOTIDE SEQUENCE [LARGE SCALE GENOMIC DNA]</scope>
    <source>
        <strain evidence="1 2">MEV2011</strain>
    </source>
</reference>
<sequence>MSNRKSLFLGLIIGGFSGAAIALLASPKYSQDLKDTLSANSKKVKETLSTLKTETIQLKNQVVETSKEGAIILKDFSKDLKTSVDTWKKEIEPNTNKIIDELKSIEESIQQLEKVTKA</sequence>
<evidence type="ECO:0000313" key="1">
    <source>
        <dbReference type="EMBL" id="KEF36709.1"/>
    </source>
</evidence>
<name>A0A072NG94_SCHAZ</name>
<protein>
    <submittedName>
        <fullName evidence="1">Gas vesicle protein</fullName>
    </submittedName>
</protein>
<dbReference type="PATRIC" id="fig|1348973.3.peg.4011"/>
<proteinExistence type="predicted"/>
<dbReference type="Proteomes" id="UP000027936">
    <property type="component" value="Unassembled WGS sequence"/>
</dbReference>
<dbReference type="EMBL" id="JJRY01000023">
    <property type="protein sequence ID" value="KEF36709.1"/>
    <property type="molecule type" value="Genomic_DNA"/>
</dbReference>
<dbReference type="AlphaFoldDB" id="A0A072NG94"/>
<accession>A0A072NG94</accession>
<dbReference type="PANTHER" id="PTHR35792:SF3">
    <property type="entry name" value="IG HYPOTHETICAL 17707"/>
    <property type="match status" value="1"/>
</dbReference>
<dbReference type="InterPro" id="IPR024623">
    <property type="entry name" value="YtxH"/>
</dbReference>
<comment type="caution">
    <text evidence="1">The sequence shown here is derived from an EMBL/GenBank/DDBJ whole genome shotgun (WGS) entry which is preliminary data.</text>
</comment>
<dbReference type="RefSeq" id="WP_003329335.1">
    <property type="nucleotide sequence ID" value="NZ_JJRY01000023.1"/>
</dbReference>
<dbReference type="GeneID" id="89471089"/>
<evidence type="ECO:0000313" key="2">
    <source>
        <dbReference type="Proteomes" id="UP000027936"/>
    </source>
</evidence>